<evidence type="ECO:0000313" key="7">
    <source>
        <dbReference type="Proteomes" id="UP000770661"/>
    </source>
</evidence>
<dbReference type="OrthoDB" id="7933576at2759"/>
<dbReference type="InterPro" id="IPR029034">
    <property type="entry name" value="Cystine-knot_cytokine"/>
</dbReference>
<evidence type="ECO:0000256" key="1">
    <source>
        <dbReference type="ARBA" id="ARBA00022729"/>
    </source>
</evidence>
<feature type="region of interest" description="Disordered" evidence="4">
    <location>
        <begin position="83"/>
        <end position="172"/>
    </location>
</feature>
<keyword evidence="7" id="KW-1185">Reference proteome</keyword>
<feature type="domain" description="Spaetzle" evidence="5">
    <location>
        <begin position="221"/>
        <end position="319"/>
    </location>
</feature>
<keyword evidence="3" id="KW-0325">Glycoprotein</keyword>
<dbReference type="PANTHER" id="PTHR23199:SF16">
    <property type="entry name" value="PROTEIN SPAETZLE 5"/>
    <property type="match status" value="1"/>
</dbReference>
<dbReference type="SUPFAM" id="SSF57501">
    <property type="entry name" value="Cystine-knot cytokines"/>
    <property type="match status" value="1"/>
</dbReference>
<dbReference type="Proteomes" id="UP000770661">
    <property type="component" value="Unassembled WGS sequence"/>
</dbReference>
<dbReference type="GO" id="GO:0005121">
    <property type="term" value="F:Toll binding"/>
    <property type="evidence" value="ECO:0007669"/>
    <property type="project" value="TreeGrafter"/>
</dbReference>
<dbReference type="InterPro" id="IPR052444">
    <property type="entry name" value="Spz/Toll_ligand-like"/>
</dbReference>
<dbReference type="Pfam" id="PF16077">
    <property type="entry name" value="Spaetzle"/>
    <property type="match status" value="1"/>
</dbReference>
<evidence type="ECO:0000256" key="4">
    <source>
        <dbReference type="SAM" id="MobiDB-lite"/>
    </source>
</evidence>
<comment type="caution">
    <text evidence="6">The sequence shown here is derived from an EMBL/GenBank/DDBJ whole genome shotgun (WGS) entry which is preliminary data.</text>
</comment>
<evidence type="ECO:0000313" key="6">
    <source>
        <dbReference type="EMBL" id="KAG0712591.1"/>
    </source>
</evidence>
<feature type="region of interest" description="Disordered" evidence="4">
    <location>
        <begin position="191"/>
        <end position="213"/>
    </location>
</feature>
<accession>A0A8J5CGQ4</accession>
<dbReference type="Gene3D" id="2.10.90.10">
    <property type="entry name" value="Cystine-knot cytokines"/>
    <property type="match status" value="1"/>
</dbReference>
<evidence type="ECO:0000256" key="2">
    <source>
        <dbReference type="ARBA" id="ARBA00023157"/>
    </source>
</evidence>
<dbReference type="AlphaFoldDB" id="A0A8J5CGQ4"/>
<dbReference type="GO" id="GO:0045087">
    <property type="term" value="P:innate immune response"/>
    <property type="evidence" value="ECO:0007669"/>
    <property type="project" value="TreeGrafter"/>
</dbReference>
<protein>
    <submittedName>
        <fullName evidence="6">Protein spaetzle 5</fullName>
    </submittedName>
</protein>
<evidence type="ECO:0000259" key="5">
    <source>
        <dbReference type="Pfam" id="PF16077"/>
    </source>
</evidence>
<keyword evidence="1" id="KW-0732">Signal</keyword>
<dbReference type="GO" id="GO:0008083">
    <property type="term" value="F:growth factor activity"/>
    <property type="evidence" value="ECO:0007669"/>
    <property type="project" value="TreeGrafter"/>
</dbReference>
<organism evidence="6 7">
    <name type="scientific">Chionoecetes opilio</name>
    <name type="common">Atlantic snow crab</name>
    <name type="synonym">Cancer opilio</name>
    <dbReference type="NCBI Taxonomy" id="41210"/>
    <lineage>
        <taxon>Eukaryota</taxon>
        <taxon>Metazoa</taxon>
        <taxon>Ecdysozoa</taxon>
        <taxon>Arthropoda</taxon>
        <taxon>Crustacea</taxon>
        <taxon>Multicrustacea</taxon>
        <taxon>Malacostraca</taxon>
        <taxon>Eumalacostraca</taxon>
        <taxon>Eucarida</taxon>
        <taxon>Decapoda</taxon>
        <taxon>Pleocyemata</taxon>
        <taxon>Brachyura</taxon>
        <taxon>Eubrachyura</taxon>
        <taxon>Majoidea</taxon>
        <taxon>Majidae</taxon>
        <taxon>Chionoecetes</taxon>
    </lineage>
</organism>
<keyword evidence="2" id="KW-1015">Disulfide bond</keyword>
<gene>
    <name evidence="6" type="primary">spz5</name>
    <name evidence="6" type="ORF">GWK47_018155</name>
</gene>
<evidence type="ECO:0000256" key="3">
    <source>
        <dbReference type="ARBA" id="ARBA00023180"/>
    </source>
</evidence>
<name>A0A8J5CGQ4_CHIOP</name>
<dbReference type="InterPro" id="IPR032104">
    <property type="entry name" value="Spaetzle"/>
</dbReference>
<feature type="compositionally biased region" description="Pro residues" evidence="4">
    <location>
        <begin position="109"/>
        <end position="123"/>
    </location>
</feature>
<reference evidence="6" key="1">
    <citation type="submission" date="2020-07" db="EMBL/GenBank/DDBJ databases">
        <title>The High-quality genome of the commercially important snow crab, Chionoecetes opilio.</title>
        <authorList>
            <person name="Jeong J.-H."/>
            <person name="Ryu S."/>
        </authorList>
    </citation>
    <scope>NUCLEOTIDE SEQUENCE</scope>
    <source>
        <strain evidence="6">MADBK_172401_WGS</strain>
        <tissue evidence="6">Digestive gland</tissue>
    </source>
</reference>
<dbReference type="GO" id="GO:0005615">
    <property type="term" value="C:extracellular space"/>
    <property type="evidence" value="ECO:0007669"/>
    <property type="project" value="UniProtKB-ARBA"/>
</dbReference>
<proteinExistence type="predicted"/>
<dbReference type="PANTHER" id="PTHR23199">
    <property type="entry name" value="NEUROTROPHIN 1-RELATED"/>
    <property type="match status" value="1"/>
</dbReference>
<dbReference type="GO" id="GO:0021556">
    <property type="term" value="P:central nervous system formation"/>
    <property type="evidence" value="ECO:0007669"/>
    <property type="project" value="TreeGrafter"/>
</dbReference>
<dbReference type="EMBL" id="JACEEZ010022288">
    <property type="protein sequence ID" value="KAG0712591.1"/>
    <property type="molecule type" value="Genomic_DNA"/>
</dbReference>
<sequence length="323" mass="36279">MGLMPKEVGPAYPNSGFLPATDGGTPACVQDPRDTFCLDPKKYPKERILYLLENKMFDVDSMLMDESRDSYIFESRNSPPVSMYDYDPLRQTYEPPRQTYEQPHQTYKPPRPSYGPPPSPPSLPSNGYLPPRQNNFSTTSKPYHHPSSPLSPPAKYAPPHHTPSGHTYGAAPYHYGTPAPSFDNEGPYPRYRKATTPSSSYLTRVMRSSRRRHKRQLSSMELCAYEEDYIMPRAALNNKGTWMFLVNMEEESPQYTQAVQTKKCIPGATSCSGACNIPNGFTATCQQQYVQKRLIALDGSGSTLATDLFWFPSCCLCKIVPDG</sequence>